<evidence type="ECO:0000313" key="3">
    <source>
        <dbReference type="Proteomes" id="UP001515480"/>
    </source>
</evidence>
<proteinExistence type="predicted"/>
<evidence type="ECO:0000256" key="1">
    <source>
        <dbReference type="SAM" id="MobiDB-lite"/>
    </source>
</evidence>
<name>A0AB34JBG5_PRYPA</name>
<organism evidence="2 3">
    <name type="scientific">Prymnesium parvum</name>
    <name type="common">Toxic golden alga</name>
    <dbReference type="NCBI Taxonomy" id="97485"/>
    <lineage>
        <taxon>Eukaryota</taxon>
        <taxon>Haptista</taxon>
        <taxon>Haptophyta</taxon>
        <taxon>Prymnesiophyceae</taxon>
        <taxon>Prymnesiales</taxon>
        <taxon>Prymnesiaceae</taxon>
        <taxon>Prymnesium</taxon>
    </lineage>
</organism>
<gene>
    <name evidence="2" type="ORF">AB1Y20_003396</name>
</gene>
<keyword evidence="3" id="KW-1185">Reference proteome</keyword>
<dbReference type="AlphaFoldDB" id="A0AB34JBG5"/>
<accession>A0AB34JBG5</accession>
<reference evidence="2 3" key="1">
    <citation type="journal article" date="2024" name="Science">
        <title>Giant polyketide synthase enzymes in the biosynthesis of giant marine polyether toxins.</title>
        <authorList>
            <person name="Fallon T.R."/>
            <person name="Shende V.V."/>
            <person name="Wierzbicki I.H."/>
            <person name="Pendleton A.L."/>
            <person name="Watervoot N.F."/>
            <person name="Auber R.P."/>
            <person name="Gonzalez D.J."/>
            <person name="Wisecaver J.H."/>
            <person name="Moore B.S."/>
        </authorList>
    </citation>
    <scope>NUCLEOTIDE SEQUENCE [LARGE SCALE GENOMIC DNA]</scope>
    <source>
        <strain evidence="2 3">12B1</strain>
    </source>
</reference>
<dbReference type="EMBL" id="JBGBPQ010000010">
    <property type="protein sequence ID" value="KAL1519134.1"/>
    <property type="molecule type" value="Genomic_DNA"/>
</dbReference>
<comment type="caution">
    <text evidence="2">The sequence shown here is derived from an EMBL/GenBank/DDBJ whole genome shotgun (WGS) entry which is preliminary data.</text>
</comment>
<evidence type="ECO:0000313" key="2">
    <source>
        <dbReference type="EMBL" id="KAL1519134.1"/>
    </source>
</evidence>
<feature type="region of interest" description="Disordered" evidence="1">
    <location>
        <begin position="261"/>
        <end position="282"/>
    </location>
</feature>
<dbReference type="Proteomes" id="UP001515480">
    <property type="component" value="Unassembled WGS sequence"/>
</dbReference>
<sequence>MHEVSSRCKLNYDAVQFHQAVQHLVSHPQHGCYFTRCWEKLMARSDILRDAGSLLNIADSFYHCDAAVCTAHHSARHTAVLSAWHQAALAAHTTACAIREPADHSSYSPGNKRPDLYITSLNLALDVKTASLFTSSASQASARLAAHTPIVATAEPFYEFYLRAFGDPRSGSSGEYSRALGLGTTVNLLLTEVTGARHAHAERFLRLCAAAHAARFPHLDGKPSAFSFYAVNSALLSVACLRGLGGELRARILSRASGASLRRRPPCAPSPRPPPRAHPRLP</sequence>
<protein>
    <submittedName>
        <fullName evidence="2">Uncharacterized protein</fullName>
    </submittedName>
</protein>